<dbReference type="PROSITE" id="PS51257">
    <property type="entry name" value="PROKAR_LIPOPROTEIN"/>
    <property type="match status" value="1"/>
</dbReference>
<proteinExistence type="predicted"/>
<gene>
    <name evidence="1" type="ORF">HMPREF2137_11545</name>
</gene>
<reference evidence="1 2" key="1">
    <citation type="submission" date="2014-07" db="EMBL/GenBank/DDBJ databases">
        <authorList>
            <person name="McCorrison J."/>
            <person name="Sanka R."/>
            <person name="Torralba M."/>
            <person name="Gillis M."/>
            <person name="Haft D.H."/>
            <person name="Methe B."/>
            <person name="Sutton G."/>
            <person name="Nelson K.E."/>
        </authorList>
    </citation>
    <scope>NUCLEOTIDE SEQUENCE [LARGE SCALE GENOMIC DNA]</scope>
    <source>
        <strain evidence="1 2">DNF00853</strain>
    </source>
</reference>
<organism evidence="1 2">
    <name type="scientific">Hoylesella buccalis DNF00853</name>
    <dbReference type="NCBI Taxonomy" id="1401074"/>
    <lineage>
        <taxon>Bacteria</taxon>
        <taxon>Pseudomonadati</taxon>
        <taxon>Bacteroidota</taxon>
        <taxon>Bacteroidia</taxon>
        <taxon>Bacteroidales</taxon>
        <taxon>Prevotellaceae</taxon>
        <taxon>Hoylesella</taxon>
    </lineage>
</organism>
<dbReference type="Pfam" id="PF15890">
    <property type="entry name" value="Peptidase_Mx1"/>
    <property type="match status" value="1"/>
</dbReference>
<dbReference type="AlphaFoldDB" id="A0A096BIR7"/>
<dbReference type="EMBL" id="JRNN01000095">
    <property type="protein sequence ID" value="KGF33054.1"/>
    <property type="molecule type" value="Genomic_DNA"/>
</dbReference>
<sequence>MKKYIVCASLCLVCLGFGSCSEDKLEAESVIVDSNVKQTDFDKWIKANFTDPYNIVFKYRYEHNETDMNYYNVPADYEQAVKLAHIVKYASIEAYDQVAGVDFTRTFFPKLFYATGEFEYRNDGTMILGTAEGGKKIFLAGTNHLNKLSTTVESLNTYYLRTIHHEFTHILNQTKNYTAEYQKVNGNLYIGDAWSSEKGQTGYLQRGFITAYSQMEAREDFAEMLSMYVTNTPEQWAKWMAEAAKDPKTDEKTPGADHIAKKLEMVRVYMRDEFNIDIDALRDEILRREGDVINGYVNLTDLKIDK</sequence>
<dbReference type="RefSeq" id="WP_036874874.1">
    <property type="nucleotide sequence ID" value="NZ_JRNN01000095.1"/>
</dbReference>
<evidence type="ECO:0000313" key="1">
    <source>
        <dbReference type="EMBL" id="KGF33054.1"/>
    </source>
</evidence>
<dbReference type="Gene3D" id="3.40.390.70">
    <property type="match status" value="1"/>
</dbReference>
<dbReference type="NCBIfam" id="TIGR04549">
    <property type="entry name" value="LP_HExxH_w_tonB"/>
    <property type="match status" value="1"/>
</dbReference>
<protein>
    <recommendedName>
        <fullName evidence="3">Substrate import-associated zinc metallohydrolase lipoprotein</fullName>
    </recommendedName>
</protein>
<dbReference type="InterPro" id="IPR030890">
    <property type="entry name" value="LP_HExxH_w_TonB"/>
</dbReference>
<name>A0A096BIR7_9BACT</name>
<comment type="caution">
    <text evidence="1">The sequence shown here is derived from an EMBL/GenBank/DDBJ whole genome shotgun (WGS) entry which is preliminary data.</text>
</comment>
<dbReference type="Proteomes" id="UP000029556">
    <property type="component" value="Unassembled WGS sequence"/>
</dbReference>
<dbReference type="OrthoDB" id="1113652at2"/>
<evidence type="ECO:0000313" key="2">
    <source>
        <dbReference type="Proteomes" id="UP000029556"/>
    </source>
</evidence>
<evidence type="ECO:0008006" key="3">
    <source>
        <dbReference type="Google" id="ProtNLM"/>
    </source>
</evidence>
<accession>A0A096BIR7</accession>